<sequence length="76" mass="9084">MESRARDQARWMIRDHGDEAEEVMRAKLNRELVTDADRYRYRLTLREITRLRRCDPEKYGTGKPLGLLDSLKSLFD</sequence>
<evidence type="ECO:0000313" key="1">
    <source>
        <dbReference type="EMBL" id="MBA2933270.1"/>
    </source>
</evidence>
<proteinExistence type="predicted"/>
<dbReference type="RefSeq" id="WP_160366408.1">
    <property type="nucleotide sequence ID" value="NZ_JACEIB010000002.1"/>
</dbReference>
<dbReference type="Proteomes" id="UP000570166">
    <property type="component" value="Unassembled WGS sequence"/>
</dbReference>
<organism evidence="1 2">
    <name type="scientific">Sphingomonas chungangi</name>
    <dbReference type="NCBI Taxonomy" id="2683589"/>
    <lineage>
        <taxon>Bacteria</taxon>
        <taxon>Pseudomonadati</taxon>
        <taxon>Pseudomonadota</taxon>
        <taxon>Alphaproteobacteria</taxon>
        <taxon>Sphingomonadales</taxon>
        <taxon>Sphingomonadaceae</taxon>
        <taxon>Sphingomonas</taxon>
    </lineage>
</organism>
<comment type="caution">
    <text evidence="1">The sequence shown here is derived from an EMBL/GenBank/DDBJ whole genome shotgun (WGS) entry which is preliminary data.</text>
</comment>
<dbReference type="EMBL" id="JACEIB010000002">
    <property type="protein sequence ID" value="MBA2933270.1"/>
    <property type="molecule type" value="Genomic_DNA"/>
</dbReference>
<keyword evidence="2" id="KW-1185">Reference proteome</keyword>
<dbReference type="AlphaFoldDB" id="A0A838L2V9"/>
<gene>
    <name evidence="1" type="ORF">HZF05_04100</name>
</gene>
<reference evidence="1 2" key="1">
    <citation type="submission" date="2020-07" db="EMBL/GenBank/DDBJ databases">
        <authorList>
            <person name="Sun Q."/>
        </authorList>
    </citation>
    <scope>NUCLEOTIDE SEQUENCE [LARGE SCALE GENOMIC DNA]</scope>
    <source>
        <strain evidence="1 2">CGMCC 1.13654</strain>
    </source>
</reference>
<name>A0A838L2V9_9SPHN</name>
<evidence type="ECO:0000313" key="2">
    <source>
        <dbReference type="Proteomes" id="UP000570166"/>
    </source>
</evidence>
<protein>
    <submittedName>
        <fullName evidence="1">Uncharacterized protein</fullName>
    </submittedName>
</protein>
<accession>A0A838L2V9</accession>